<proteinExistence type="predicted"/>
<dbReference type="Proteomes" id="UP001152799">
    <property type="component" value="Chromosome 4"/>
</dbReference>
<keyword evidence="2" id="KW-0472">Membrane</keyword>
<feature type="transmembrane region" description="Helical" evidence="2">
    <location>
        <begin position="12"/>
        <end position="30"/>
    </location>
</feature>
<protein>
    <submittedName>
        <fullName evidence="3">Uncharacterized protein</fullName>
    </submittedName>
</protein>
<evidence type="ECO:0000313" key="3">
    <source>
        <dbReference type="EMBL" id="CAG9767748.1"/>
    </source>
</evidence>
<organism evidence="3 4">
    <name type="scientific">Ceutorhynchus assimilis</name>
    <name type="common">cabbage seed weevil</name>
    <dbReference type="NCBI Taxonomy" id="467358"/>
    <lineage>
        <taxon>Eukaryota</taxon>
        <taxon>Metazoa</taxon>
        <taxon>Ecdysozoa</taxon>
        <taxon>Arthropoda</taxon>
        <taxon>Hexapoda</taxon>
        <taxon>Insecta</taxon>
        <taxon>Pterygota</taxon>
        <taxon>Neoptera</taxon>
        <taxon>Endopterygota</taxon>
        <taxon>Coleoptera</taxon>
        <taxon>Polyphaga</taxon>
        <taxon>Cucujiformia</taxon>
        <taxon>Curculionidae</taxon>
        <taxon>Ceutorhynchinae</taxon>
        <taxon>Ceutorhynchus</taxon>
    </lineage>
</organism>
<dbReference type="AlphaFoldDB" id="A0A9N9QJG0"/>
<keyword evidence="2" id="KW-0812">Transmembrane</keyword>
<sequence>MILQGNRGGRFMTKIITLGGLWALIIYTAIQFRSVRIDVPMPHMNSRLLLQKRQDTLTRHDSTTESNDLEPSVDKRESPSEEKLILDIQDRLPNLPIVYWNQHKNLPMGMNNTCARFPSIFDLQFNNNYWQTVETSNGTFHLFGAYLDKRKNNRLGPTVRILGMIDRIEPTVITHCQFWFDGKKEPVITKSFEYKYVWYKKWGNYKQGIFQPYLIACVIPQGYNAKVPQSVSLVEKPCNNSTTNLRVIYNKPKDEKKKDFAVCVKVR</sequence>
<keyword evidence="2" id="KW-1133">Transmembrane helix</keyword>
<gene>
    <name evidence="3" type="ORF">CEUTPL_LOCUS8305</name>
</gene>
<name>A0A9N9QJG0_9CUCU</name>
<dbReference type="OrthoDB" id="2017643at2759"/>
<keyword evidence="4" id="KW-1185">Reference proteome</keyword>
<reference evidence="3" key="1">
    <citation type="submission" date="2022-01" db="EMBL/GenBank/DDBJ databases">
        <authorList>
            <person name="King R."/>
        </authorList>
    </citation>
    <scope>NUCLEOTIDE SEQUENCE</scope>
</reference>
<evidence type="ECO:0000256" key="2">
    <source>
        <dbReference type="SAM" id="Phobius"/>
    </source>
</evidence>
<evidence type="ECO:0000313" key="4">
    <source>
        <dbReference type="Proteomes" id="UP001152799"/>
    </source>
</evidence>
<accession>A0A9N9QJG0</accession>
<dbReference type="EMBL" id="OU892280">
    <property type="protein sequence ID" value="CAG9767748.1"/>
    <property type="molecule type" value="Genomic_DNA"/>
</dbReference>
<feature type="region of interest" description="Disordered" evidence="1">
    <location>
        <begin position="56"/>
        <end position="80"/>
    </location>
</feature>
<evidence type="ECO:0000256" key="1">
    <source>
        <dbReference type="SAM" id="MobiDB-lite"/>
    </source>
</evidence>